<evidence type="ECO:0000313" key="1">
    <source>
        <dbReference type="EMBL" id="KAL1537700.1"/>
    </source>
</evidence>
<reference evidence="1 2" key="1">
    <citation type="submission" date="2024-06" db="EMBL/GenBank/DDBJ databases">
        <title>A chromosome level genome sequence of Diviner's sage (Salvia divinorum).</title>
        <authorList>
            <person name="Ford S.A."/>
            <person name="Ro D.-K."/>
            <person name="Ness R.W."/>
            <person name="Phillips M.A."/>
        </authorList>
    </citation>
    <scope>NUCLEOTIDE SEQUENCE [LARGE SCALE GENOMIC DNA]</scope>
    <source>
        <strain evidence="1">SAF-2024a</strain>
        <tissue evidence="1">Leaf</tissue>
    </source>
</reference>
<comment type="caution">
    <text evidence="1">The sequence shown here is derived from an EMBL/GenBank/DDBJ whole genome shotgun (WGS) entry which is preliminary data.</text>
</comment>
<sequence>MWTKKYFLISSWFPFSLSSSLFLSLCSLLRHNYTVFSLQIFAGSRPSTELGYYFISDVRNPSFDLVLLGGKTPRQTPINQSPSHGPPITPIEAGGFGEREAATAASAIGEAISRSTLDFPVEDSLDEIGLGGTLGEGGRKEPDLQFEVFDPLVNGGVYLLRLGRGVLWSSSDGPACSTTVRVSLYIYIHTYNVSMS</sequence>
<dbReference type="Proteomes" id="UP001567538">
    <property type="component" value="Unassembled WGS sequence"/>
</dbReference>
<proteinExistence type="predicted"/>
<dbReference type="AlphaFoldDB" id="A0ABD1G0R5"/>
<keyword evidence="2" id="KW-1185">Reference proteome</keyword>
<evidence type="ECO:0000313" key="2">
    <source>
        <dbReference type="Proteomes" id="UP001567538"/>
    </source>
</evidence>
<accession>A0ABD1G0R5</accession>
<organism evidence="1 2">
    <name type="scientific">Salvia divinorum</name>
    <name type="common">Maria pastora</name>
    <name type="synonym">Diviner's sage</name>
    <dbReference type="NCBI Taxonomy" id="28513"/>
    <lineage>
        <taxon>Eukaryota</taxon>
        <taxon>Viridiplantae</taxon>
        <taxon>Streptophyta</taxon>
        <taxon>Embryophyta</taxon>
        <taxon>Tracheophyta</taxon>
        <taxon>Spermatophyta</taxon>
        <taxon>Magnoliopsida</taxon>
        <taxon>eudicotyledons</taxon>
        <taxon>Gunneridae</taxon>
        <taxon>Pentapetalae</taxon>
        <taxon>asterids</taxon>
        <taxon>lamiids</taxon>
        <taxon>Lamiales</taxon>
        <taxon>Lamiaceae</taxon>
        <taxon>Nepetoideae</taxon>
        <taxon>Mentheae</taxon>
        <taxon>Salviinae</taxon>
        <taxon>Salvia</taxon>
        <taxon>Salvia subgen. Calosphace</taxon>
    </lineage>
</organism>
<protein>
    <submittedName>
        <fullName evidence="1">Uncharacterized protein</fullName>
    </submittedName>
</protein>
<gene>
    <name evidence="1" type="ORF">AAHA92_30187</name>
</gene>
<dbReference type="EMBL" id="JBEAFC010000011">
    <property type="protein sequence ID" value="KAL1537700.1"/>
    <property type="molecule type" value="Genomic_DNA"/>
</dbReference>
<name>A0ABD1G0R5_SALDI</name>